<name>A0A1D8QAD8_SIV</name>
<evidence type="ECO:0000313" key="1">
    <source>
        <dbReference type="EMBL" id="AOW37553.1"/>
    </source>
</evidence>
<accession>A0A1D8QAD8</accession>
<organism evidence="1">
    <name type="scientific">Simian immunodeficiency virus</name>
    <name type="common">SIV</name>
    <dbReference type="NCBI Taxonomy" id="11723"/>
    <lineage>
        <taxon>Viruses</taxon>
        <taxon>Riboviria</taxon>
        <taxon>Pararnavirae</taxon>
        <taxon>Artverviricota</taxon>
        <taxon>Revtraviricetes</taxon>
        <taxon>Ortervirales</taxon>
        <taxon>Retroviridae</taxon>
        <taxon>Orthoretrovirinae</taxon>
        <taxon>Lentivirus</taxon>
        <taxon>Lentivirus simimdef</taxon>
    </lineage>
</organism>
<keyword evidence="1" id="KW-0261">Viral envelope protein</keyword>
<keyword evidence="1" id="KW-0946">Virion</keyword>
<dbReference type="GO" id="GO:0019031">
    <property type="term" value="C:viral envelope"/>
    <property type="evidence" value="ECO:0007669"/>
    <property type="project" value="UniProtKB-KW"/>
</dbReference>
<reference evidence="1" key="1">
    <citation type="journal article" date="2016" name="Cell Host Microbe">
        <title>The Potency of Nef-Mediated SERINC5 Antagonism Correlates with the Prevalence of Primate Lentiviruses in the Wild.</title>
        <authorList>
            <person name="Heigele A."/>
            <person name="Kmiec D."/>
            <person name="Regensburger K."/>
            <person name="Langer S."/>
            <person name="Peiffer L."/>
            <person name="Sturzel C.M."/>
            <person name="Sauter D."/>
            <person name="Peeters M."/>
            <person name="Pizzato M."/>
            <person name="Learn G.H."/>
            <person name="Hahn B.H."/>
            <person name="Kirchhoff F."/>
        </authorList>
    </citation>
    <scope>NUCLEOTIDE SEQUENCE</scope>
    <source>
        <strain evidence="1">SIVrcm15</strain>
    </source>
</reference>
<organismHost>
    <name type="scientific">Pan troglodytes</name>
    <name type="common">Chimpanzee</name>
    <dbReference type="NCBI Taxonomy" id="9598"/>
</organismHost>
<proteinExistence type="predicted"/>
<dbReference type="EMBL" id="KX668895">
    <property type="protein sequence ID" value="AOW37553.1"/>
    <property type="molecule type" value="Genomic_RNA"/>
</dbReference>
<feature type="non-terminal residue" evidence="1">
    <location>
        <position position="1"/>
    </location>
</feature>
<sequence>GWQEFKEFSRWLAEMAQQNAYYIWRGLCAVAREFARWPATLCRRIRQGLERLCT</sequence>
<protein>
    <submittedName>
        <fullName evidence="1">Envelope glycoprotein</fullName>
    </submittedName>
</protein>
<organismHost>
    <name type="scientific">Cercopithecidae</name>
    <name type="common">Old World monkeys</name>
    <dbReference type="NCBI Taxonomy" id="9527"/>
</organismHost>
<gene>
    <name evidence="1" type="primary">env</name>
</gene>